<organism evidence="6 7">
    <name type="scientific">Desulfosporosinus acididurans</name>
    <dbReference type="NCBI Taxonomy" id="476652"/>
    <lineage>
        <taxon>Bacteria</taxon>
        <taxon>Bacillati</taxon>
        <taxon>Bacillota</taxon>
        <taxon>Clostridia</taxon>
        <taxon>Eubacteriales</taxon>
        <taxon>Desulfitobacteriaceae</taxon>
        <taxon>Desulfosporosinus</taxon>
    </lineage>
</organism>
<keyword evidence="7" id="KW-1185">Reference proteome</keyword>
<dbReference type="GO" id="GO:0009424">
    <property type="term" value="C:bacterial-type flagellum hook"/>
    <property type="evidence" value="ECO:0007669"/>
    <property type="project" value="InterPro"/>
</dbReference>
<dbReference type="SUPFAM" id="SSF64518">
    <property type="entry name" value="Phase 1 flagellin"/>
    <property type="match status" value="1"/>
</dbReference>
<keyword evidence="6" id="KW-0966">Cell projection</keyword>
<protein>
    <submittedName>
        <fullName evidence="6">Flagellar hook-associated protein 3</fullName>
    </submittedName>
</protein>
<dbReference type="InterPro" id="IPR001029">
    <property type="entry name" value="Flagellin_N"/>
</dbReference>
<dbReference type="AlphaFoldDB" id="A0A0J1FQV5"/>
<comment type="similarity">
    <text evidence="2">Belongs to the bacterial flagellin family.</text>
</comment>
<dbReference type="RefSeq" id="WP_047809812.1">
    <property type="nucleotide sequence ID" value="NZ_LDZY01000006.1"/>
</dbReference>
<keyword evidence="6" id="KW-0969">Cilium</keyword>
<dbReference type="InterPro" id="IPR013384">
    <property type="entry name" value="Flagell_FlgL"/>
</dbReference>
<proteinExistence type="inferred from homology"/>
<dbReference type="InterPro" id="IPR001492">
    <property type="entry name" value="Flagellin"/>
</dbReference>
<gene>
    <name evidence="6" type="primary">flgL</name>
    <name evidence="6" type="ORF">DEAC_c19200</name>
</gene>
<name>A0A0J1FQV5_9FIRM</name>
<dbReference type="Proteomes" id="UP000036356">
    <property type="component" value="Unassembled WGS sequence"/>
</dbReference>
<evidence type="ECO:0000259" key="5">
    <source>
        <dbReference type="Pfam" id="PF00700"/>
    </source>
</evidence>
<keyword evidence="6" id="KW-0282">Flagellum</keyword>
<evidence type="ECO:0000256" key="3">
    <source>
        <dbReference type="ARBA" id="ARBA00023143"/>
    </source>
</evidence>
<comment type="caution">
    <text evidence="6">The sequence shown here is derived from an EMBL/GenBank/DDBJ whole genome shotgun (WGS) entry which is preliminary data.</text>
</comment>
<evidence type="ECO:0000259" key="4">
    <source>
        <dbReference type="Pfam" id="PF00669"/>
    </source>
</evidence>
<dbReference type="NCBIfam" id="TIGR02550">
    <property type="entry name" value="flagell_flgL"/>
    <property type="match status" value="1"/>
</dbReference>
<sequence>MRVTSGMMSRNFLQNLNISQESLLNLQNEMSSGLRIQEPSDDPSGANKVLGLKTSLSMLTQTQTNATQASSFMGTTDSTLSDVQSTLQRAYELAIQAANDTNTTSSREDIAAEIDQITKQVGTLANTKYGDRYIFNGTSTDQAPVDDTTSSNFASTYSPLTLDVGNGTTVNISVNGEDVFKNAPTAPSGVTYYGLLSSSSSPFDPSGSTPPGSSTGILDRLSYALRNGDSSTISGAIDNITACLDTISTERATLGANVNRITAISNQLTVASTNLNSAISSVQSVDMAQAISNFESQQNTYQAALSVGAKIIQPSLVSFMS</sequence>
<comment type="subcellular location">
    <subcellularLocation>
        <location evidence="1">Bacterial flagellum</location>
    </subcellularLocation>
</comment>
<dbReference type="STRING" id="476652.DEAC_c19200"/>
<dbReference type="Gene3D" id="1.20.1330.10">
    <property type="entry name" value="f41 fragment of flagellin, N-terminal domain"/>
    <property type="match status" value="1"/>
</dbReference>
<evidence type="ECO:0000313" key="6">
    <source>
        <dbReference type="EMBL" id="KLU65884.1"/>
    </source>
</evidence>
<dbReference type="EMBL" id="LDZY01000006">
    <property type="protein sequence ID" value="KLU65884.1"/>
    <property type="molecule type" value="Genomic_DNA"/>
</dbReference>
<dbReference type="PANTHER" id="PTHR42792:SF1">
    <property type="entry name" value="FLAGELLAR HOOK-ASSOCIATED PROTEIN 3"/>
    <property type="match status" value="1"/>
</dbReference>
<feature type="domain" description="Flagellin N-terminal" evidence="4">
    <location>
        <begin position="6"/>
        <end position="140"/>
    </location>
</feature>
<dbReference type="GO" id="GO:0071973">
    <property type="term" value="P:bacterial-type flagellum-dependent cell motility"/>
    <property type="evidence" value="ECO:0007669"/>
    <property type="project" value="InterPro"/>
</dbReference>
<evidence type="ECO:0000313" key="7">
    <source>
        <dbReference type="Proteomes" id="UP000036356"/>
    </source>
</evidence>
<dbReference type="GO" id="GO:0005198">
    <property type="term" value="F:structural molecule activity"/>
    <property type="evidence" value="ECO:0007669"/>
    <property type="project" value="InterPro"/>
</dbReference>
<evidence type="ECO:0000256" key="2">
    <source>
        <dbReference type="ARBA" id="ARBA00005709"/>
    </source>
</evidence>
<feature type="domain" description="Flagellin C-terminal" evidence="5">
    <location>
        <begin position="237"/>
        <end position="319"/>
    </location>
</feature>
<dbReference type="Pfam" id="PF00700">
    <property type="entry name" value="Flagellin_C"/>
    <property type="match status" value="1"/>
</dbReference>
<evidence type="ECO:0000256" key="1">
    <source>
        <dbReference type="ARBA" id="ARBA00004365"/>
    </source>
</evidence>
<dbReference type="PATRIC" id="fig|476652.3.peg.1987"/>
<accession>A0A0J1FQV5</accession>
<dbReference type="InterPro" id="IPR046358">
    <property type="entry name" value="Flagellin_C"/>
</dbReference>
<dbReference type="Pfam" id="PF00669">
    <property type="entry name" value="Flagellin_N"/>
    <property type="match status" value="1"/>
</dbReference>
<dbReference type="PANTHER" id="PTHR42792">
    <property type="entry name" value="FLAGELLIN"/>
    <property type="match status" value="1"/>
</dbReference>
<reference evidence="6 7" key="1">
    <citation type="submission" date="2015-06" db="EMBL/GenBank/DDBJ databases">
        <title>Draft genome of the moderately acidophilic sulfate reducer Candidatus Desulfosporosinus acididurans strain M1.</title>
        <authorList>
            <person name="Poehlein A."/>
            <person name="Petzsch P."/>
            <person name="Johnson B.D."/>
            <person name="Schloemann M."/>
            <person name="Daniel R."/>
            <person name="Muehling M."/>
        </authorList>
    </citation>
    <scope>NUCLEOTIDE SEQUENCE [LARGE SCALE GENOMIC DNA]</scope>
    <source>
        <strain evidence="6 7">M1</strain>
    </source>
</reference>
<keyword evidence="3" id="KW-0975">Bacterial flagellum</keyword>